<dbReference type="PANTHER" id="PTHR39179">
    <property type="entry name" value="SPORE COAT PROTEIN I"/>
    <property type="match status" value="1"/>
</dbReference>
<protein>
    <recommendedName>
        <fullName evidence="3">Spore coat protein</fullName>
    </recommendedName>
</protein>
<dbReference type="STRING" id="1300222.I532_17118"/>
<accession>M8DXE3</accession>
<proteinExistence type="predicted"/>
<name>M8DXE3_9BACL</name>
<dbReference type="AlphaFoldDB" id="M8DXE3"/>
<dbReference type="SUPFAM" id="SSF56112">
    <property type="entry name" value="Protein kinase-like (PK-like)"/>
    <property type="match status" value="2"/>
</dbReference>
<dbReference type="GO" id="GO:0042601">
    <property type="term" value="C:endospore-forming forespore"/>
    <property type="evidence" value="ECO:0007669"/>
    <property type="project" value="TreeGrafter"/>
</dbReference>
<evidence type="ECO:0000313" key="2">
    <source>
        <dbReference type="Proteomes" id="UP000012081"/>
    </source>
</evidence>
<dbReference type="InterPro" id="IPR047175">
    <property type="entry name" value="CotS-like"/>
</dbReference>
<dbReference type="PANTHER" id="PTHR39179:SF2">
    <property type="entry name" value="ENDOSPORE COAT-ASSOCIATED PROTEIN YUTH"/>
    <property type="match status" value="1"/>
</dbReference>
<evidence type="ECO:0000313" key="1">
    <source>
        <dbReference type="EMBL" id="EMT51666.1"/>
    </source>
</evidence>
<dbReference type="GeneID" id="89498268"/>
<dbReference type="PATRIC" id="fig|1300222.3.peg.3587"/>
<comment type="caution">
    <text evidence="1">The sequence shown here is derived from an EMBL/GenBank/DDBJ whole genome shotgun (WGS) entry which is preliminary data.</text>
</comment>
<dbReference type="Proteomes" id="UP000012081">
    <property type="component" value="Unassembled WGS sequence"/>
</dbReference>
<gene>
    <name evidence="1" type="ORF">I532_17118</name>
</gene>
<dbReference type="OrthoDB" id="2986702at2"/>
<keyword evidence="2" id="KW-1185">Reference proteome</keyword>
<reference evidence="1 2" key="1">
    <citation type="submission" date="2013-03" db="EMBL/GenBank/DDBJ databases">
        <title>Assembly of a new bacterial strain Brevibacillus borstelensis AK1.</title>
        <authorList>
            <person name="Rajan I."/>
            <person name="PoliReddy D."/>
            <person name="Sugumar T."/>
            <person name="Rathinam K."/>
            <person name="Alqarawi S."/>
            <person name="Khalil A.B."/>
            <person name="Sivakumar N."/>
        </authorList>
    </citation>
    <scope>NUCLEOTIDE SEQUENCE [LARGE SCALE GENOMIC DNA]</scope>
    <source>
        <strain evidence="1 2">AK1</strain>
    </source>
</reference>
<dbReference type="RefSeq" id="WP_003389723.1">
    <property type="nucleotide sequence ID" value="NZ_APBN01000007.1"/>
</dbReference>
<sequence length="361" mass="42212">MEYHTILQEAYGLSLVNYSRSGNAARLKTDQGLFYLYEAPAVYKYKNKFIEKVRKHLSGQKVLKPLALIKTVKGQQHVVHDDQILYVYRGLRETVPENQAFQCGQALAHFHQGTGSLKGDKLFLPYSSLGTWPAMWRKKLRQYEGYRDDMDEVDVEITAFDEYLLTSYTYVHQLGETAVQYLYHADYDKVVKETSACGKVAYQNFEQDFILWDEERGAHLTGEWNWVLDMRSRDIGQWIKAEVKRSGWEEERIASFLDGYNSVTPLLESEYAVIYGLMLYPGRFLKVVEAYRELSPEEKQEVDGSGWQEQLDEELIKMEEALLAYPVFIHRRYGVSIPQIDWLWRPEDEETDRVRDEASSE</sequence>
<evidence type="ECO:0008006" key="3">
    <source>
        <dbReference type="Google" id="ProtNLM"/>
    </source>
</evidence>
<organism evidence="1 2">
    <name type="scientific">Brevibacillus borstelensis AK1</name>
    <dbReference type="NCBI Taxonomy" id="1300222"/>
    <lineage>
        <taxon>Bacteria</taxon>
        <taxon>Bacillati</taxon>
        <taxon>Bacillota</taxon>
        <taxon>Bacilli</taxon>
        <taxon>Bacillales</taxon>
        <taxon>Paenibacillaceae</taxon>
        <taxon>Brevibacillus</taxon>
    </lineage>
</organism>
<dbReference type="Gene3D" id="3.90.1200.10">
    <property type="match status" value="1"/>
</dbReference>
<dbReference type="InterPro" id="IPR011009">
    <property type="entry name" value="Kinase-like_dom_sf"/>
</dbReference>
<dbReference type="EMBL" id="APBN01000007">
    <property type="protein sequence ID" value="EMT51666.1"/>
    <property type="molecule type" value="Genomic_DNA"/>
</dbReference>